<dbReference type="Proteomes" id="UP001234178">
    <property type="component" value="Unassembled WGS sequence"/>
</dbReference>
<accession>A0ABQ9ZY46</accession>
<proteinExistence type="predicted"/>
<reference evidence="1 2" key="1">
    <citation type="journal article" date="2023" name="Nucleic Acids Res.">
        <title>The hologenome of Daphnia magna reveals possible DNA methylation and microbiome-mediated evolution of the host genome.</title>
        <authorList>
            <person name="Chaturvedi A."/>
            <person name="Li X."/>
            <person name="Dhandapani V."/>
            <person name="Marshall H."/>
            <person name="Kissane S."/>
            <person name="Cuenca-Cambronero M."/>
            <person name="Asole G."/>
            <person name="Calvet F."/>
            <person name="Ruiz-Romero M."/>
            <person name="Marangio P."/>
            <person name="Guigo R."/>
            <person name="Rago D."/>
            <person name="Mirbahai L."/>
            <person name="Eastwood N."/>
            <person name="Colbourne J.K."/>
            <person name="Zhou J."/>
            <person name="Mallon E."/>
            <person name="Orsini L."/>
        </authorList>
    </citation>
    <scope>NUCLEOTIDE SEQUENCE [LARGE SCALE GENOMIC DNA]</scope>
    <source>
        <strain evidence="1">LRV0_1</strain>
    </source>
</reference>
<name>A0ABQ9ZY46_9CRUS</name>
<keyword evidence="2" id="KW-1185">Reference proteome</keyword>
<evidence type="ECO:0000313" key="2">
    <source>
        <dbReference type="Proteomes" id="UP001234178"/>
    </source>
</evidence>
<comment type="caution">
    <text evidence="1">The sequence shown here is derived from an EMBL/GenBank/DDBJ whole genome shotgun (WGS) entry which is preliminary data.</text>
</comment>
<dbReference type="EMBL" id="JAOYFB010000016">
    <property type="protein sequence ID" value="KAK4017738.1"/>
    <property type="molecule type" value="Genomic_DNA"/>
</dbReference>
<evidence type="ECO:0000313" key="1">
    <source>
        <dbReference type="EMBL" id="KAK4017738.1"/>
    </source>
</evidence>
<gene>
    <name evidence="1" type="ORF">OUZ56_033461</name>
</gene>
<organism evidence="1 2">
    <name type="scientific">Daphnia magna</name>
    <dbReference type="NCBI Taxonomy" id="35525"/>
    <lineage>
        <taxon>Eukaryota</taxon>
        <taxon>Metazoa</taxon>
        <taxon>Ecdysozoa</taxon>
        <taxon>Arthropoda</taxon>
        <taxon>Crustacea</taxon>
        <taxon>Branchiopoda</taxon>
        <taxon>Diplostraca</taxon>
        <taxon>Cladocera</taxon>
        <taxon>Anomopoda</taxon>
        <taxon>Daphniidae</taxon>
        <taxon>Daphnia</taxon>
    </lineage>
</organism>
<protein>
    <submittedName>
        <fullName evidence="1">Uncharacterized protein</fullName>
    </submittedName>
</protein>
<sequence>MKLLQLIASDFCLGGSIIRDNIDAFMVTNESQPFYKISPDQCGVTSSIQESESVDPSCTDANTNGYNLETYTSLYRFLLD</sequence>